<comment type="caution">
    <text evidence="2">The sequence shown here is derived from an EMBL/GenBank/DDBJ whole genome shotgun (WGS) entry which is preliminary data.</text>
</comment>
<organism evidence="2 3">
    <name type="scientific">Edaphobacter dinghuensis</name>
    <dbReference type="NCBI Taxonomy" id="1560005"/>
    <lineage>
        <taxon>Bacteria</taxon>
        <taxon>Pseudomonadati</taxon>
        <taxon>Acidobacteriota</taxon>
        <taxon>Terriglobia</taxon>
        <taxon>Terriglobales</taxon>
        <taxon>Acidobacteriaceae</taxon>
        <taxon>Edaphobacter</taxon>
    </lineage>
</organism>
<proteinExistence type="predicted"/>
<dbReference type="EMBL" id="BMGT01000001">
    <property type="protein sequence ID" value="GGG69094.1"/>
    <property type="molecule type" value="Genomic_DNA"/>
</dbReference>
<keyword evidence="1" id="KW-0472">Membrane</keyword>
<evidence type="ECO:0000256" key="1">
    <source>
        <dbReference type="SAM" id="Phobius"/>
    </source>
</evidence>
<evidence type="ECO:0008006" key="4">
    <source>
        <dbReference type="Google" id="ProtNLM"/>
    </source>
</evidence>
<name>A0A917H6G9_9BACT</name>
<evidence type="ECO:0000313" key="3">
    <source>
        <dbReference type="Proteomes" id="UP000647241"/>
    </source>
</evidence>
<accession>A0A917H6G9</accession>
<feature type="transmembrane region" description="Helical" evidence="1">
    <location>
        <begin position="92"/>
        <end position="110"/>
    </location>
</feature>
<reference evidence="2" key="2">
    <citation type="submission" date="2020-09" db="EMBL/GenBank/DDBJ databases">
        <authorList>
            <person name="Sun Q."/>
            <person name="Zhou Y."/>
        </authorList>
    </citation>
    <scope>NUCLEOTIDE SEQUENCE</scope>
    <source>
        <strain evidence="2">CGMCC 1.12997</strain>
    </source>
</reference>
<keyword evidence="1" id="KW-1133">Transmembrane helix</keyword>
<dbReference type="AlphaFoldDB" id="A0A917H6G9"/>
<dbReference type="InterPro" id="IPR012861">
    <property type="entry name" value="DUF1634"/>
</dbReference>
<keyword evidence="1" id="KW-0812">Transmembrane</keyword>
<gene>
    <name evidence="2" type="ORF">GCM10011585_08900</name>
</gene>
<dbReference type="Pfam" id="PF07843">
    <property type="entry name" value="DUF1634"/>
    <property type="match status" value="1"/>
</dbReference>
<evidence type="ECO:0000313" key="2">
    <source>
        <dbReference type="EMBL" id="GGG69094.1"/>
    </source>
</evidence>
<reference evidence="2" key="1">
    <citation type="journal article" date="2014" name="Int. J. Syst. Evol. Microbiol.">
        <title>Complete genome sequence of Corynebacterium casei LMG S-19264T (=DSM 44701T), isolated from a smear-ripened cheese.</title>
        <authorList>
            <consortium name="US DOE Joint Genome Institute (JGI-PGF)"/>
            <person name="Walter F."/>
            <person name="Albersmeier A."/>
            <person name="Kalinowski J."/>
            <person name="Ruckert C."/>
        </authorList>
    </citation>
    <scope>NUCLEOTIDE SEQUENCE</scope>
    <source>
        <strain evidence="2">CGMCC 1.12997</strain>
    </source>
</reference>
<feature type="transmembrane region" description="Helical" evidence="1">
    <location>
        <begin position="61"/>
        <end position="85"/>
    </location>
</feature>
<protein>
    <recommendedName>
        <fullName evidence="4">DUF1634 domain-containing protein</fullName>
    </recommendedName>
</protein>
<sequence>MGRLLQAGVLLASTVVLAGGVLYVRRHFGSSVDYRTFAGEPANLRSISGLFRLLRAGDPAAVIQLGAILLIATPVARVVFAVVGFALERDRFYVAVSLIVLAVLAASLFFSS</sequence>
<dbReference type="Proteomes" id="UP000647241">
    <property type="component" value="Unassembled WGS sequence"/>
</dbReference>
<keyword evidence="3" id="KW-1185">Reference proteome</keyword>